<organism evidence="1 2">
    <name type="scientific">Rotaria magnacalcarata</name>
    <dbReference type="NCBI Taxonomy" id="392030"/>
    <lineage>
        <taxon>Eukaryota</taxon>
        <taxon>Metazoa</taxon>
        <taxon>Spiralia</taxon>
        <taxon>Gnathifera</taxon>
        <taxon>Rotifera</taxon>
        <taxon>Eurotatoria</taxon>
        <taxon>Bdelloidea</taxon>
        <taxon>Philodinida</taxon>
        <taxon>Philodinidae</taxon>
        <taxon>Rotaria</taxon>
    </lineage>
</organism>
<proteinExistence type="predicted"/>
<protein>
    <submittedName>
        <fullName evidence="1">Uncharacterized protein</fullName>
    </submittedName>
</protein>
<reference evidence="1" key="1">
    <citation type="submission" date="2021-02" db="EMBL/GenBank/DDBJ databases">
        <authorList>
            <person name="Nowell W R."/>
        </authorList>
    </citation>
    <scope>NUCLEOTIDE SEQUENCE</scope>
</reference>
<accession>A0A8S3HXG1</accession>
<dbReference type="Proteomes" id="UP000676336">
    <property type="component" value="Unassembled WGS sequence"/>
</dbReference>
<dbReference type="EMBL" id="CAJOBI010323227">
    <property type="protein sequence ID" value="CAF5188135.1"/>
    <property type="molecule type" value="Genomic_DNA"/>
</dbReference>
<evidence type="ECO:0000313" key="2">
    <source>
        <dbReference type="Proteomes" id="UP000676336"/>
    </source>
</evidence>
<evidence type="ECO:0000313" key="1">
    <source>
        <dbReference type="EMBL" id="CAF5188135.1"/>
    </source>
</evidence>
<name>A0A8S3HXG1_9BILA</name>
<dbReference type="AlphaFoldDB" id="A0A8S3HXG1"/>
<sequence>KPLLILPTNSNEYKRSLNIVVKLNYQLDFEPNEILLPLILNSKDHLIDVYLDDKSQYEEYLIGLLNHLYDNGGKKLQDRLSNEFKIKTPTFNKKTLSKLAVRYWNLYGNEQNDKYPNLAILQSKRTLGYLINVRYNGLTDEKTMSDECWNELVTDIVQGNDDLSEYLIEILADRDDIVAMKYWMAQLDRPYYSLPTW</sequence>
<feature type="non-terminal residue" evidence="1">
    <location>
        <position position="1"/>
    </location>
</feature>
<gene>
    <name evidence="1" type="ORF">SMN809_LOCUS71242</name>
</gene>
<comment type="caution">
    <text evidence="1">The sequence shown here is derived from an EMBL/GenBank/DDBJ whole genome shotgun (WGS) entry which is preliminary data.</text>
</comment>
<feature type="non-terminal residue" evidence="1">
    <location>
        <position position="197"/>
    </location>
</feature>